<organism evidence="8 9">
    <name type="scientific">Sphingomonas metalli</name>
    <dbReference type="NCBI Taxonomy" id="1779358"/>
    <lineage>
        <taxon>Bacteria</taxon>
        <taxon>Pseudomonadati</taxon>
        <taxon>Pseudomonadota</taxon>
        <taxon>Alphaproteobacteria</taxon>
        <taxon>Sphingomonadales</taxon>
        <taxon>Sphingomonadaceae</taxon>
        <taxon>Sphingomonas</taxon>
    </lineage>
</organism>
<dbReference type="InterPro" id="IPR044153">
    <property type="entry name" value="PIN_Pae0151-like"/>
</dbReference>
<dbReference type="PANTHER" id="PTHR35901">
    <property type="entry name" value="RIBONUCLEASE VAPC3"/>
    <property type="match status" value="1"/>
</dbReference>
<keyword evidence="1 6" id="KW-1277">Toxin-antitoxin system</keyword>
<feature type="binding site" evidence="6">
    <location>
        <position position="6"/>
    </location>
    <ligand>
        <name>Mg(2+)</name>
        <dbReference type="ChEBI" id="CHEBI:18420"/>
    </ligand>
</feature>
<dbReference type="EMBL" id="BMIH01000003">
    <property type="protein sequence ID" value="GGB33811.1"/>
    <property type="molecule type" value="Genomic_DNA"/>
</dbReference>
<evidence type="ECO:0000259" key="7">
    <source>
        <dbReference type="Pfam" id="PF01850"/>
    </source>
</evidence>
<evidence type="ECO:0000256" key="4">
    <source>
        <dbReference type="ARBA" id="ARBA00022801"/>
    </source>
</evidence>
<reference evidence="8" key="1">
    <citation type="journal article" date="2014" name="Int. J. Syst. Evol. Microbiol.">
        <title>Complete genome sequence of Corynebacterium casei LMG S-19264T (=DSM 44701T), isolated from a smear-ripened cheese.</title>
        <authorList>
            <consortium name="US DOE Joint Genome Institute (JGI-PGF)"/>
            <person name="Walter F."/>
            <person name="Albersmeier A."/>
            <person name="Kalinowski J."/>
            <person name="Ruckert C."/>
        </authorList>
    </citation>
    <scope>NUCLEOTIDE SEQUENCE</scope>
    <source>
        <strain evidence="8">CGMCC 1.15330</strain>
    </source>
</reference>
<dbReference type="InterPro" id="IPR022907">
    <property type="entry name" value="VapC_family"/>
</dbReference>
<name>A0A916WVQ9_9SPHN</name>
<dbReference type="SUPFAM" id="SSF88723">
    <property type="entry name" value="PIN domain-like"/>
    <property type="match status" value="1"/>
</dbReference>
<dbReference type="AlphaFoldDB" id="A0A916WVQ9"/>
<evidence type="ECO:0000313" key="9">
    <source>
        <dbReference type="Proteomes" id="UP000623067"/>
    </source>
</evidence>
<feature type="domain" description="PIN" evidence="7">
    <location>
        <begin position="4"/>
        <end position="119"/>
    </location>
</feature>
<feature type="binding site" evidence="6">
    <location>
        <position position="95"/>
    </location>
    <ligand>
        <name>Mg(2+)</name>
        <dbReference type="ChEBI" id="CHEBI:18420"/>
    </ligand>
</feature>
<keyword evidence="3 6" id="KW-0479">Metal-binding</keyword>
<accession>A0A916WVQ9</accession>
<dbReference type="InterPro" id="IPR002716">
    <property type="entry name" value="PIN_dom"/>
</dbReference>
<comment type="cofactor">
    <cofactor evidence="6">
        <name>Mg(2+)</name>
        <dbReference type="ChEBI" id="CHEBI:18420"/>
    </cofactor>
</comment>
<keyword evidence="9" id="KW-1185">Reference proteome</keyword>
<dbReference type="CDD" id="cd09873">
    <property type="entry name" value="PIN_Pae0151-like"/>
    <property type="match status" value="1"/>
</dbReference>
<keyword evidence="6" id="KW-0800">Toxin</keyword>
<dbReference type="InterPro" id="IPR029060">
    <property type="entry name" value="PIN-like_dom_sf"/>
</dbReference>
<keyword evidence="2 6" id="KW-0540">Nuclease</keyword>
<sequence length="136" mass="14655">MSWIIDASVALKWVVEEEGSDVAVTLLAGPIVAPDLVRTELANALWSKTRRGEIEALHAQAGLAEVEAILPVVPTTALTGRALQIALQLRHPVYDCIYLALAEALDMRLVTADRRLSAACQESPFAGRIAVLTDLQ</sequence>
<keyword evidence="4 6" id="KW-0378">Hydrolase</keyword>
<dbReference type="Pfam" id="PF01850">
    <property type="entry name" value="PIN"/>
    <property type="match status" value="1"/>
</dbReference>
<dbReference type="RefSeq" id="WP_188659026.1">
    <property type="nucleotide sequence ID" value="NZ_BMIH01000003.1"/>
</dbReference>
<comment type="caution">
    <text evidence="8">The sequence shown here is derived from an EMBL/GenBank/DDBJ whole genome shotgun (WGS) entry which is preliminary data.</text>
</comment>
<comment type="similarity">
    <text evidence="6">Belongs to the PINc/VapC protein family.</text>
</comment>
<dbReference type="InterPro" id="IPR051619">
    <property type="entry name" value="TypeII_TA_RNase_PINc/VapC"/>
</dbReference>
<evidence type="ECO:0000256" key="2">
    <source>
        <dbReference type="ARBA" id="ARBA00022722"/>
    </source>
</evidence>
<gene>
    <name evidence="6" type="primary">vapC</name>
    <name evidence="8" type="ORF">GCM10011380_24110</name>
</gene>
<dbReference type="Gene3D" id="3.40.50.1010">
    <property type="entry name" value="5'-nuclease"/>
    <property type="match status" value="1"/>
</dbReference>
<protein>
    <recommendedName>
        <fullName evidence="6">Ribonuclease VapC</fullName>
        <shortName evidence="6">RNase VapC</shortName>
        <ecNumber evidence="6">3.1.-.-</ecNumber>
    </recommendedName>
    <alternativeName>
        <fullName evidence="6">Toxin VapC</fullName>
    </alternativeName>
</protein>
<dbReference type="GO" id="GO:0090729">
    <property type="term" value="F:toxin activity"/>
    <property type="evidence" value="ECO:0007669"/>
    <property type="project" value="UniProtKB-KW"/>
</dbReference>
<reference evidence="8" key="2">
    <citation type="submission" date="2020-09" db="EMBL/GenBank/DDBJ databases">
        <authorList>
            <person name="Sun Q."/>
            <person name="Zhou Y."/>
        </authorList>
    </citation>
    <scope>NUCLEOTIDE SEQUENCE</scope>
    <source>
        <strain evidence="8">CGMCC 1.15330</strain>
    </source>
</reference>
<dbReference type="GO" id="GO:0016787">
    <property type="term" value="F:hydrolase activity"/>
    <property type="evidence" value="ECO:0007669"/>
    <property type="project" value="UniProtKB-KW"/>
</dbReference>
<dbReference type="EC" id="3.1.-.-" evidence="6"/>
<proteinExistence type="inferred from homology"/>
<evidence type="ECO:0000313" key="8">
    <source>
        <dbReference type="EMBL" id="GGB33811.1"/>
    </source>
</evidence>
<evidence type="ECO:0000256" key="3">
    <source>
        <dbReference type="ARBA" id="ARBA00022723"/>
    </source>
</evidence>
<keyword evidence="5 6" id="KW-0460">Magnesium</keyword>
<dbReference type="GO" id="GO:0000287">
    <property type="term" value="F:magnesium ion binding"/>
    <property type="evidence" value="ECO:0007669"/>
    <property type="project" value="UniProtKB-UniRule"/>
</dbReference>
<evidence type="ECO:0000256" key="6">
    <source>
        <dbReference type="HAMAP-Rule" id="MF_00265"/>
    </source>
</evidence>
<dbReference type="GO" id="GO:0004540">
    <property type="term" value="F:RNA nuclease activity"/>
    <property type="evidence" value="ECO:0007669"/>
    <property type="project" value="InterPro"/>
</dbReference>
<dbReference type="HAMAP" id="MF_00265">
    <property type="entry name" value="VapC_Nob1"/>
    <property type="match status" value="1"/>
</dbReference>
<comment type="function">
    <text evidence="6">Toxic component of a toxin-antitoxin (TA) system. An RNase.</text>
</comment>
<dbReference type="PANTHER" id="PTHR35901:SF1">
    <property type="entry name" value="EXONUCLEASE VAPC9"/>
    <property type="match status" value="1"/>
</dbReference>
<evidence type="ECO:0000256" key="5">
    <source>
        <dbReference type="ARBA" id="ARBA00022842"/>
    </source>
</evidence>
<evidence type="ECO:0000256" key="1">
    <source>
        <dbReference type="ARBA" id="ARBA00022649"/>
    </source>
</evidence>
<dbReference type="Proteomes" id="UP000623067">
    <property type="component" value="Unassembled WGS sequence"/>
</dbReference>